<keyword evidence="1" id="KW-0436">Ligase</keyword>
<dbReference type="AlphaFoldDB" id="A0A0P0RLP9"/>
<evidence type="ECO:0000313" key="1">
    <source>
        <dbReference type="EMBL" id="ALL69796.1"/>
    </source>
</evidence>
<protein>
    <submittedName>
        <fullName evidence="1">O-succinylbenzoate-ligase</fullName>
    </submittedName>
</protein>
<dbReference type="GO" id="GO:0016874">
    <property type="term" value="F:ligase activity"/>
    <property type="evidence" value="ECO:0007669"/>
    <property type="project" value="UniProtKB-KW"/>
</dbReference>
<organism evidence="1 2">
    <name type="scientific">Paraburkholderia caribensis MBA4</name>
    <dbReference type="NCBI Taxonomy" id="1323664"/>
    <lineage>
        <taxon>Bacteria</taxon>
        <taxon>Pseudomonadati</taxon>
        <taxon>Pseudomonadota</taxon>
        <taxon>Betaproteobacteria</taxon>
        <taxon>Burkholderiales</taxon>
        <taxon>Burkholderiaceae</taxon>
        <taxon>Paraburkholderia</taxon>
    </lineage>
</organism>
<gene>
    <name evidence="1" type="ORF">K788_0009220</name>
</gene>
<proteinExistence type="predicted"/>
<accession>A0A0P0RLP9</accession>
<geneLocation type="plasmid" evidence="2"/>
<dbReference type="EMBL" id="CP012748">
    <property type="protein sequence ID" value="ALL69796.1"/>
    <property type="molecule type" value="Genomic_DNA"/>
</dbReference>
<dbReference type="KEGG" id="bcai:K788_0009220"/>
<sequence length="63" mass="7165">MAAAKRLCVRVEGIKQMSPIRLSDIATRGRPRQQRMNAVSCAVDPLIRGKKERFGNASWNLRR</sequence>
<reference evidence="1 2" key="1">
    <citation type="journal article" date="2014" name="Genome Announc.">
        <title>Draft Genome Sequence of the Haloacid-Degrading Burkholderia caribensis Strain MBA4.</title>
        <authorList>
            <person name="Pan Y."/>
            <person name="Kong K.F."/>
            <person name="Tsang J.S."/>
        </authorList>
    </citation>
    <scope>NUCLEOTIDE SEQUENCE [LARGE SCALE GENOMIC DNA]</scope>
    <source>
        <strain evidence="1 2">MBA4</strain>
        <plasmid evidence="2">Plasmid</plasmid>
    </source>
</reference>
<evidence type="ECO:0000313" key="2">
    <source>
        <dbReference type="Proteomes" id="UP000019146"/>
    </source>
</evidence>
<keyword evidence="1" id="KW-0614">Plasmid</keyword>
<name>A0A0P0RLP9_9BURK</name>
<dbReference type="Proteomes" id="UP000019146">
    <property type="component" value="Plasmid unnamed"/>
</dbReference>